<dbReference type="InterPro" id="IPR036770">
    <property type="entry name" value="Ankyrin_rpt-contain_sf"/>
</dbReference>
<keyword evidence="1" id="KW-0677">Repeat</keyword>
<evidence type="ECO:0000256" key="1">
    <source>
        <dbReference type="ARBA" id="ARBA00022737"/>
    </source>
</evidence>
<evidence type="ECO:0000313" key="6">
    <source>
        <dbReference type="Proteomes" id="UP000479190"/>
    </source>
</evidence>
<sequence>MAPTARQSYHVYDTLSRISIGRLRTLRILCRTRRRRVAAVRFDHSFLEIESHTPERERGKNRPVAAPLTRVSWSRARHARGYNRKNVIITRVRTRDNTAAKALARAKKRSPPSWPELARRHRGRQLADSRRGIGRGVGLPTIIRVSRPTVDKSRKKSSRIFVSVLCARLGRTMCRLEKLQKLVRNNVNYQTTKEGLTLFRNIRGLLKDLPDAPELQEIFRPEEIDRLLVEALKLYHSLWHKQCGENRVVFNVNEPVLAYFIGYAIHSGYKGEPVLDLDGRPVTRRGTALHEALRCDRLFFRCLIINEIIPDLFTIYQRFDANYVDEDGLTHLHAACRFGRVTMVERFLAAGADPNCRASSTGYTALHFALQTDILADRRDVFNLLLQSGANPNVADAQGRTTLHVLCEEYGDDWFLARWLFHLCRDKYKPVQVNARDNNDNTPLDLARKGEHKDVAKLLLRYGAEPNLTDFPEQTVGRKMAKMFDTIVYCIHMTFEALFVSKRSVTNITLKGLAPIVYCIYYNARSNLESSFRCLVQLLHCILSATRKFSRRIEIILSPVTMLFNDVVTCSAIRRCGNMIVRVYEWKLLCTCLVCN</sequence>
<reference evidence="5 6" key="1">
    <citation type="submission" date="2020-02" db="EMBL/GenBank/DDBJ databases">
        <authorList>
            <person name="Ferguson B K."/>
        </authorList>
    </citation>
    <scope>NUCLEOTIDE SEQUENCE [LARGE SCALE GENOMIC DNA]</scope>
</reference>
<feature type="repeat" description="ANK" evidence="3">
    <location>
        <begin position="439"/>
        <end position="471"/>
    </location>
</feature>
<keyword evidence="2 3" id="KW-0040">ANK repeat</keyword>
<dbReference type="InterPro" id="IPR051637">
    <property type="entry name" value="Ank_repeat_dom-contain_49"/>
</dbReference>
<dbReference type="InterPro" id="IPR002110">
    <property type="entry name" value="Ankyrin_rpt"/>
</dbReference>
<evidence type="ECO:0000256" key="4">
    <source>
        <dbReference type="SAM" id="MobiDB-lite"/>
    </source>
</evidence>
<organism evidence="5 6">
    <name type="scientific">Trichogramma brassicae</name>
    <dbReference type="NCBI Taxonomy" id="86971"/>
    <lineage>
        <taxon>Eukaryota</taxon>
        <taxon>Metazoa</taxon>
        <taxon>Ecdysozoa</taxon>
        <taxon>Arthropoda</taxon>
        <taxon>Hexapoda</taxon>
        <taxon>Insecta</taxon>
        <taxon>Pterygota</taxon>
        <taxon>Neoptera</taxon>
        <taxon>Endopterygota</taxon>
        <taxon>Hymenoptera</taxon>
        <taxon>Apocrita</taxon>
        <taxon>Proctotrupomorpha</taxon>
        <taxon>Chalcidoidea</taxon>
        <taxon>Trichogrammatidae</taxon>
        <taxon>Trichogramma</taxon>
    </lineage>
</organism>
<gene>
    <name evidence="5" type="ORF">TBRA_LOCUS12342</name>
</gene>
<dbReference type="OrthoDB" id="10251692at2759"/>
<feature type="region of interest" description="Disordered" evidence="4">
    <location>
        <begin position="104"/>
        <end position="127"/>
    </location>
</feature>
<dbReference type="PROSITE" id="PS50088">
    <property type="entry name" value="ANK_REPEAT"/>
    <property type="match status" value="3"/>
</dbReference>
<dbReference type="Gene3D" id="1.25.40.20">
    <property type="entry name" value="Ankyrin repeat-containing domain"/>
    <property type="match status" value="2"/>
</dbReference>
<dbReference type="EMBL" id="CADCXV010001040">
    <property type="protein sequence ID" value="CAB0040646.1"/>
    <property type="molecule type" value="Genomic_DNA"/>
</dbReference>
<dbReference type="Proteomes" id="UP000479190">
    <property type="component" value="Unassembled WGS sequence"/>
</dbReference>
<name>A0A6H5ITA1_9HYME</name>
<dbReference type="PANTHER" id="PTHR24180">
    <property type="entry name" value="CYCLIN-DEPENDENT KINASE INHIBITOR 2C-RELATED"/>
    <property type="match status" value="1"/>
</dbReference>
<keyword evidence="6" id="KW-1185">Reference proteome</keyword>
<evidence type="ECO:0000256" key="3">
    <source>
        <dbReference type="PROSITE-ProRule" id="PRU00023"/>
    </source>
</evidence>
<evidence type="ECO:0000256" key="2">
    <source>
        <dbReference type="ARBA" id="ARBA00023043"/>
    </source>
</evidence>
<dbReference type="Pfam" id="PF12796">
    <property type="entry name" value="Ank_2"/>
    <property type="match status" value="1"/>
</dbReference>
<protein>
    <submittedName>
        <fullName evidence="5">Uncharacterized protein</fullName>
    </submittedName>
</protein>
<proteinExistence type="predicted"/>
<feature type="repeat" description="ANK" evidence="3">
    <location>
        <begin position="361"/>
        <end position="397"/>
    </location>
</feature>
<dbReference type="Pfam" id="PF00023">
    <property type="entry name" value="Ank"/>
    <property type="match status" value="1"/>
</dbReference>
<dbReference type="PANTHER" id="PTHR24180:SF45">
    <property type="entry name" value="POLY [ADP-RIBOSE] POLYMERASE TANKYRASE"/>
    <property type="match status" value="1"/>
</dbReference>
<evidence type="ECO:0000313" key="5">
    <source>
        <dbReference type="EMBL" id="CAB0040646.1"/>
    </source>
</evidence>
<dbReference type="AlphaFoldDB" id="A0A6H5ITA1"/>
<feature type="repeat" description="ANK" evidence="3">
    <location>
        <begin position="327"/>
        <end position="359"/>
    </location>
</feature>
<accession>A0A6H5ITA1</accession>
<dbReference type="PROSITE" id="PS50297">
    <property type="entry name" value="ANK_REP_REGION"/>
    <property type="match status" value="3"/>
</dbReference>
<dbReference type="SUPFAM" id="SSF48403">
    <property type="entry name" value="Ankyrin repeat"/>
    <property type="match status" value="1"/>
</dbReference>
<dbReference type="SMART" id="SM00248">
    <property type="entry name" value="ANK"/>
    <property type="match status" value="4"/>
</dbReference>